<evidence type="ECO:0000256" key="1">
    <source>
        <dbReference type="SAM" id="MobiDB-lite"/>
    </source>
</evidence>
<dbReference type="KEGG" id="orm:HTY61_09530"/>
<keyword evidence="3" id="KW-1185">Reference proteome</keyword>
<organism evidence="2 3">
    <name type="scientific">Oricola thermophila</name>
    <dbReference type="NCBI Taxonomy" id="2742145"/>
    <lineage>
        <taxon>Bacteria</taxon>
        <taxon>Pseudomonadati</taxon>
        <taxon>Pseudomonadota</taxon>
        <taxon>Alphaproteobacteria</taxon>
        <taxon>Hyphomicrobiales</taxon>
        <taxon>Ahrensiaceae</taxon>
        <taxon>Oricola</taxon>
    </lineage>
</organism>
<reference evidence="2 3" key="1">
    <citation type="submission" date="2020-06" db="EMBL/GenBank/DDBJ databases">
        <title>Oricola thermophila sp. nov. isolated from a tidal sediments.</title>
        <authorList>
            <person name="Kwon K.K."/>
            <person name="Yang S.-H."/>
            <person name="Park M.-J."/>
        </authorList>
    </citation>
    <scope>NUCLEOTIDE SEQUENCE [LARGE SCALE GENOMIC DNA]</scope>
    <source>
        <strain evidence="2 3">MEBiC13590</strain>
    </source>
</reference>
<dbReference type="AlphaFoldDB" id="A0A6N1VCP7"/>
<accession>A0A6N1VCP7</accession>
<feature type="region of interest" description="Disordered" evidence="1">
    <location>
        <begin position="90"/>
        <end position="114"/>
    </location>
</feature>
<proteinExistence type="predicted"/>
<gene>
    <name evidence="2" type="ORF">HTY61_09530</name>
</gene>
<dbReference type="Proteomes" id="UP000509367">
    <property type="component" value="Chromosome"/>
</dbReference>
<feature type="compositionally biased region" description="Basic residues" evidence="1">
    <location>
        <begin position="91"/>
        <end position="102"/>
    </location>
</feature>
<name>A0A6N1VCP7_9HYPH</name>
<evidence type="ECO:0000313" key="2">
    <source>
        <dbReference type="EMBL" id="QKV18670.1"/>
    </source>
</evidence>
<protein>
    <submittedName>
        <fullName evidence="2">Uncharacterized protein</fullName>
    </submittedName>
</protein>
<dbReference type="RefSeq" id="WP_175276563.1">
    <property type="nucleotide sequence ID" value="NZ_CP054836.1"/>
</dbReference>
<sequence>MDTRNANDIRRLKRIHEMARRPLSLLALAHSGRERLKAQPLDALLVARDAATLAIRRERARGGSEHWSADFNRLLALKFARDRIRAEIARRGRLQRRKKPRTMPRLQCGNSTRA</sequence>
<dbReference type="EMBL" id="CP054836">
    <property type="protein sequence ID" value="QKV18670.1"/>
    <property type="molecule type" value="Genomic_DNA"/>
</dbReference>
<evidence type="ECO:0000313" key="3">
    <source>
        <dbReference type="Proteomes" id="UP000509367"/>
    </source>
</evidence>